<feature type="transmembrane region" description="Helical" evidence="2">
    <location>
        <begin position="27"/>
        <end position="45"/>
    </location>
</feature>
<organism evidence="3 4">
    <name type="scientific">Apiospora marii</name>
    <dbReference type="NCBI Taxonomy" id="335849"/>
    <lineage>
        <taxon>Eukaryota</taxon>
        <taxon>Fungi</taxon>
        <taxon>Dikarya</taxon>
        <taxon>Ascomycota</taxon>
        <taxon>Pezizomycotina</taxon>
        <taxon>Sordariomycetes</taxon>
        <taxon>Xylariomycetidae</taxon>
        <taxon>Amphisphaeriales</taxon>
        <taxon>Apiosporaceae</taxon>
        <taxon>Apiospora</taxon>
    </lineage>
</organism>
<feature type="region of interest" description="Disordered" evidence="1">
    <location>
        <begin position="340"/>
        <end position="409"/>
    </location>
</feature>
<proteinExistence type="predicted"/>
<evidence type="ECO:0000256" key="1">
    <source>
        <dbReference type="SAM" id="MobiDB-lite"/>
    </source>
</evidence>
<accession>A0ABR1R3F9</accession>
<feature type="compositionally biased region" description="Basic and acidic residues" evidence="1">
    <location>
        <begin position="129"/>
        <end position="139"/>
    </location>
</feature>
<dbReference type="EMBL" id="JAQQWI010000022">
    <property type="protein sequence ID" value="KAK7996273.1"/>
    <property type="molecule type" value="Genomic_DNA"/>
</dbReference>
<evidence type="ECO:0000313" key="4">
    <source>
        <dbReference type="Proteomes" id="UP001396898"/>
    </source>
</evidence>
<feature type="compositionally biased region" description="Low complexity" evidence="1">
    <location>
        <begin position="378"/>
        <end position="397"/>
    </location>
</feature>
<protein>
    <submittedName>
        <fullName evidence="3">Uncharacterized protein</fullName>
    </submittedName>
</protein>
<gene>
    <name evidence="3" type="ORF">PG991_015740</name>
</gene>
<sequence>MADIESQGQGDGKTERPSYTRLCTRKILPICLAICVISIFSAAIVCTSLDKPVPPNAVIVISTIAGCLLLLIFAGYLKIYHDRNGMDKVHPRAEQALKAFRDGFVSHICCVEMDDYAIPHITRSNNPGEGEKTAAKENGAEGNIQSGVNYVYRHPPERKPLSRSNHTVQGPRDQYQTPVPPPGPSRRQDPDHNRQQQYRQSHRPPPAEQYQNLRGNRPPPVTNLQPRPVHSAKNPELSRNLKGTMQGTSFGHDVPQDLRIGATPTGNDSPYSLRPQHQTRRYDRSAEVSPLNPTQPRTWAPNSPGAYLVSVPDAAAQLQAILGDTFTSPLKSFAKPTRSIHHEGNKDHYRNHSHQLFGSPYITPTQSRGSSAYTTMTNASSTSPKTSSSSNSSILLSTPPPPPPAAAANSLSFSQFPAQCRTEQIILRNTGGLLVEHRAKCHTKFDSTGFAYCRPSAQDRRINEPER</sequence>
<keyword evidence="4" id="KW-1185">Reference proteome</keyword>
<feature type="compositionally biased region" description="Polar residues" evidence="1">
    <location>
        <begin position="362"/>
        <end position="377"/>
    </location>
</feature>
<evidence type="ECO:0000313" key="3">
    <source>
        <dbReference type="EMBL" id="KAK7996273.1"/>
    </source>
</evidence>
<comment type="caution">
    <text evidence="3">The sequence shown here is derived from an EMBL/GenBank/DDBJ whole genome shotgun (WGS) entry which is preliminary data.</text>
</comment>
<feature type="compositionally biased region" description="Polar residues" evidence="1">
    <location>
        <begin position="291"/>
        <end position="300"/>
    </location>
</feature>
<feature type="transmembrane region" description="Helical" evidence="2">
    <location>
        <begin position="57"/>
        <end position="77"/>
    </location>
</feature>
<keyword evidence="2" id="KW-1133">Transmembrane helix</keyword>
<evidence type="ECO:0000256" key="2">
    <source>
        <dbReference type="SAM" id="Phobius"/>
    </source>
</evidence>
<keyword evidence="2" id="KW-0812">Transmembrane</keyword>
<keyword evidence="2" id="KW-0472">Membrane</keyword>
<feature type="region of interest" description="Disordered" evidence="1">
    <location>
        <begin position="121"/>
        <end position="300"/>
    </location>
</feature>
<reference evidence="3 4" key="1">
    <citation type="submission" date="2023-01" db="EMBL/GenBank/DDBJ databases">
        <title>Analysis of 21 Apiospora genomes using comparative genomics revels a genus with tremendous synthesis potential of carbohydrate active enzymes and secondary metabolites.</title>
        <authorList>
            <person name="Sorensen T."/>
        </authorList>
    </citation>
    <scope>NUCLEOTIDE SEQUENCE [LARGE SCALE GENOMIC DNA]</scope>
    <source>
        <strain evidence="3 4">CBS 20057</strain>
    </source>
</reference>
<feature type="compositionally biased region" description="Basic and acidic residues" evidence="1">
    <location>
        <begin position="340"/>
        <end position="350"/>
    </location>
</feature>
<name>A0ABR1R3F9_9PEZI</name>
<dbReference type="Proteomes" id="UP001396898">
    <property type="component" value="Unassembled WGS sequence"/>
</dbReference>